<dbReference type="AlphaFoldDB" id="A0AAD5LX55"/>
<evidence type="ECO:0000256" key="3">
    <source>
        <dbReference type="ARBA" id="ARBA00022516"/>
    </source>
</evidence>
<comment type="subcellular location">
    <subcellularLocation>
        <location evidence="1">Membrane</location>
        <topology evidence="1">Multi-pass membrane protein</topology>
    </subcellularLocation>
</comment>
<comment type="caution">
    <text evidence="12">The sequence shown here is derived from an EMBL/GenBank/DDBJ whole genome shotgun (WGS) entry which is preliminary data.</text>
</comment>
<feature type="transmembrane region" description="Helical" evidence="11">
    <location>
        <begin position="68"/>
        <end position="87"/>
    </location>
</feature>
<keyword evidence="10" id="KW-0275">Fatty acid biosynthesis</keyword>
<evidence type="ECO:0000256" key="10">
    <source>
        <dbReference type="ARBA" id="ARBA00023160"/>
    </source>
</evidence>
<evidence type="ECO:0000256" key="9">
    <source>
        <dbReference type="ARBA" id="ARBA00023136"/>
    </source>
</evidence>
<dbReference type="Pfam" id="PF01151">
    <property type="entry name" value="ELO"/>
    <property type="match status" value="1"/>
</dbReference>
<protein>
    <recommendedName>
        <fullName evidence="14">Very-long-chain 3-oxoacyl-CoA synthase</fullName>
    </recommendedName>
</protein>
<sequence>MARYDYQPKYGLENYTVILPIEDSFDPVTSTAWMQKNWLHSVSLSVRAYVVLIYAGQKVMEGRKPFGFDVPLFLWNTGLALFSLLGFCSYDAGMAMELEGELVRLLSMYGLVRPRRHRILDRTICDEQSC</sequence>
<dbReference type="GO" id="GO:0009922">
    <property type="term" value="F:fatty acid elongase activity"/>
    <property type="evidence" value="ECO:0007669"/>
    <property type="project" value="InterPro"/>
</dbReference>
<evidence type="ECO:0000256" key="4">
    <source>
        <dbReference type="ARBA" id="ARBA00022679"/>
    </source>
</evidence>
<evidence type="ECO:0000256" key="1">
    <source>
        <dbReference type="ARBA" id="ARBA00004141"/>
    </source>
</evidence>
<reference evidence="12" key="1">
    <citation type="submission" date="2021-06" db="EMBL/GenBank/DDBJ databases">
        <title>Parelaphostrongylus tenuis whole genome reference sequence.</title>
        <authorList>
            <person name="Garwood T.J."/>
            <person name="Larsen P.A."/>
            <person name="Fountain-Jones N.M."/>
            <person name="Garbe J.R."/>
            <person name="Macchietto M.G."/>
            <person name="Kania S.A."/>
            <person name="Gerhold R.W."/>
            <person name="Richards J.E."/>
            <person name="Wolf T.M."/>
        </authorList>
    </citation>
    <scope>NUCLEOTIDE SEQUENCE</scope>
    <source>
        <strain evidence="12">MNPRO001-30</strain>
        <tissue evidence="12">Meninges</tissue>
    </source>
</reference>
<evidence type="ECO:0000256" key="6">
    <source>
        <dbReference type="ARBA" id="ARBA00022832"/>
    </source>
</evidence>
<organism evidence="12 13">
    <name type="scientific">Parelaphostrongylus tenuis</name>
    <name type="common">Meningeal worm</name>
    <dbReference type="NCBI Taxonomy" id="148309"/>
    <lineage>
        <taxon>Eukaryota</taxon>
        <taxon>Metazoa</taxon>
        <taxon>Ecdysozoa</taxon>
        <taxon>Nematoda</taxon>
        <taxon>Chromadorea</taxon>
        <taxon>Rhabditida</taxon>
        <taxon>Rhabditina</taxon>
        <taxon>Rhabditomorpha</taxon>
        <taxon>Strongyloidea</taxon>
        <taxon>Metastrongylidae</taxon>
        <taxon>Parelaphostrongylus</taxon>
    </lineage>
</organism>
<evidence type="ECO:0000256" key="5">
    <source>
        <dbReference type="ARBA" id="ARBA00022692"/>
    </source>
</evidence>
<evidence type="ECO:0000256" key="7">
    <source>
        <dbReference type="ARBA" id="ARBA00022989"/>
    </source>
</evidence>
<keyword evidence="8" id="KW-0443">Lipid metabolism</keyword>
<keyword evidence="4" id="KW-0808">Transferase</keyword>
<dbReference type="GO" id="GO:0016020">
    <property type="term" value="C:membrane"/>
    <property type="evidence" value="ECO:0007669"/>
    <property type="project" value="UniProtKB-SubCell"/>
</dbReference>
<accession>A0AAD5LX55</accession>
<comment type="pathway">
    <text evidence="2">Lipid metabolism; fatty acid biosynthesis.</text>
</comment>
<keyword evidence="13" id="KW-1185">Reference proteome</keyword>
<keyword evidence="7 11" id="KW-1133">Transmembrane helix</keyword>
<dbReference type="GO" id="GO:0006633">
    <property type="term" value="P:fatty acid biosynthetic process"/>
    <property type="evidence" value="ECO:0007669"/>
    <property type="project" value="UniProtKB-KW"/>
</dbReference>
<keyword evidence="5 11" id="KW-0812">Transmembrane</keyword>
<evidence type="ECO:0008006" key="14">
    <source>
        <dbReference type="Google" id="ProtNLM"/>
    </source>
</evidence>
<keyword evidence="3" id="KW-0444">Lipid biosynthesis</keyword>
<gene>
    <name evidence="12" type="ORF">KIN20_003336</name>
</gene>
<evidence type="ECO:0000256" key="2">
    <source>
        <dbReference type="ARBA" id="ARBA00005194"/>
    </source>
</evidence>
<dbReference type="EMBL" id="JAHQIW010000433">
    <property type="protein sequence ID" value="KAJ1348105.1"/>
    <property type="molecule type" value="Genomic_DNA"/>
</dbReference>
<evidence type="ECO:0000256" key="11">
    <source>
        <dbReference type="SAM" id="Phobius"/>
    </source>
</evidence>
<dbReference type="InterPro" id="IPR002076">
    <property type="entry name" value="ELO_fam"/>
</dbReference>
<dbReference type="Proteomes" id="UP001196413">
    <property type="component" value="Unassembled WGS sequence"/>
</dbReference>
<evidence type="ECO:0000313" key="12">
    <source>
        <dbReference type="EMBL" id="KAJ1348105.1"/>
    </source>
</evidence>
<proteinExistence type="predicted"/>
<keyword evidence="9 11" id="KW-0472">Membrane</keyword>
<keyword evidence="6" id="KW-0276">Fatty acid metabolism</keyword>
<evidence type="ECO:0000256" key="8">
    <source>
        <dbReference type="ARBA" id="ARBA00023098"/>
    </source>
</evidence>
<name>A0AAD5LX55_PARTN</name>
<evidence type="ECO:0000313" key="13">
    <source>
        <dbReference type="Proteomes" id="UP001196413"/>
    </source>
</evidence>